<dbReference type="KEGG" id="falb:HYN59_07265"/>
<dbReference type="AlphaFoldDB" id="A0A2S1QX08"/>
<name>A0A2S1QX08_9FLAO</name>
<organism evidence="1 2">
    <name type="scientific">Flavobacterium album</name>
    <dbReference type="NCBI Taxonomy" id="2175091"/>
    <lineage>
        <taxon>Bacteria</taxon>
        <taxon>Pseudomonadati</taxon>
        <taxon>Bacteroidota</taxon>
        <taxon>Flavobacteriia</taxon>
        <taxon>Flavobacteriales</taxon>
        <taxon>Flavobacteriaceae</taxon>
        <taxon>Flavobacterium</taxon>
    </lineage>
</organism>
<reference evidence="1 2" key="1">
    <citation type="submission" date="2018-04" db="EMBL/GenBank/DDBJ databases">
        <title>Genome sequencing of Flavobacterium sp. HYN0059.</title>
        <authorList>
            <person name="Yi H."/>
            <person name="Baek C."/>
        </authorList>
    </citation>
    <scope>NUCLEOTIDE SEQUENCE [LARGE SCALE GENOMIC DNA]</scope>
    <source>
        <strain evidence="1 2">HYN0059</strain>
    </source>
</reference>
<evidence type="ECO:0000313" key="2">
    <source>
        <dbReference type="Proteomes" id="UP000244929"/>
    </source>
</evidence>
<dbReference type="OrthoDB" id="1377500at2"/>
<evidence type="ECO:0000313" key="1">
    <source>
        <dbReference type="EMBL" id="AWH84938.1"/>
    </source>
</evidence>
<dbReference type="EMBL" id="CP029186">
    <property type="protein sequence ID" value="AWH84938.1"/>
    <property type="molecule type" value="Genomic_DNA"/>
</dbReference>
<protein>
    <submittedName>
        <fullName evidence="1">Uncharacterized protein</fullName>
    </submittedName>
</protein>
<keyword evidence="2" id="KW-1185">Reference proteome</keyword>
<dbReference type="Proteomes" id="UP000244929">
    <property type="component" value="Chromosome"/>
</dbReference>
<gene>
    <name evidence="1" type="ORF">HYN59_07265</name>
</gene>
<dbReference type="RefSeq" id="WP_108777644.1">
    <property type="nucleotide sequence ID" value="NZ_CP029186.1"/>
</dbReference>
<proteinExistence type="predicted"/>
<accession>A0A2S1QX08</accession>
<sequence>MENQKLTQRPQAATITENALIHIAEPFDISQGPDGSSYKFPAANLFAAGQDNIDIRKYISVEDADNLSTILSKINSLPQYVVNEKQSVWFVTKAANRSADGLYSAQRILKFKMMNKGKGTYGSGATQLTSNDIELIYSNDEVLSDIGADPVTDIVDYGALENETQTVSQWLNSRNPEIVIQPQNEGYTLFQGKVDGIPVSYLWIGLPGVYGAGEQQSIDADFQTLDDTIPQYDNNTPLIRNIGLIQVFPVIQGMCAKLNQLTTIITPLDTPVLFTGYTIGETGAGISHTFLFMGGKGTWGVGGNNIAAHMLYLLLEKPLGTDDIEDNDTTIIIPLGEIEEGGFLAAANFDEHDFTGTGLEYYFSYYIGDVLYLALFIGAPGVYGSDIDSDYFTNADFAQVTNDNISGMPTLQLVNAEGNGTTDPLTVKDTSGTPKLSHRSDRLIFTDVENIEHEYSFSQEDGNRIARINEAIPITGTTGNNPVTGDIEFEGSRQFINGDINGLYSIIYLNDNSVGMNSISTEPTKYSGFYISSNYITSTIHSPNANSSFTIGATGISMNIGNTFEEITSNVSFSTSGLTLNSNDPASKGISGSADYTPNIGDLDYTQKKYVDARTLQQILSNGTVATIGTNLALNTAMGNFQINTNGDVFFGGAGTFQISHPNIQITGNTAFAGDVQITGSPYNSTSAVHRGYVDNAIAGLNFKAQCVVATTGNSALSGLLTIDGITLTGGERVLVKNQITASENGIYIANSSSWTRASDADTGSELENKTIPVTKGVVNQDTWWTITNDSISLGTTSITFSQTGGMGTYANGTGLQLVGNIFSADPNYIATAVATALTGKEPVINAGLSGQYWRGDKTWQTLNKSAVGLGNVDDTSDTNKPVSTAQQMAMNGLLNKLKNDVADSSALTGSTTETIMGSCYIAAGTIAAGTLTLKMPFAKSFANGTVVLKVYCNATNDLMGSPVSLGAYTAAANVNYIPFFREFLLKTGNVIFGCNAATSSVDGRAVSTSAPLSATFNTSNNNYIIVTATLANGSDSVTLKGFEVLFDKAV</sequence>